<feature type="domain" description="Trichohyalin-plectin-homology" evidence="15">
    <location>
        <begin position="106"/>
        <end position="457"/>
    </location>
</feature>
<feature type="coiled-coil region" evidence="14">
    <location>
        <begin position="110"/>
        <end position="219"/>
    </location>
</feature>
<evidence type="ECO:0000256" key="4">
    <source>
        <dbReference type="ARBA" id="ARBA00014813"/>
    </source>
</evidence>
<comment type="similarity">
    <text evidence="3">Belongs to the MNS1 family.</text>
</comment>
<dbReference type="GeneID" id="40310426"/>
<evidence type="ECO:0000256" key="3">
    <source>
        <dbReference type="ARBA" id="ARBA00009158"/>
    </source>
</evidence>
<evidence type="ECO:0000256" key="5">
    <source>
        <dbReference type="ARBA" id="ARBA00022490"/>
    </source>
</evidence>
<comment type="function">
    <text evidence="13">Microtubule inner protein (MIP) part of the dynein-decorated doublet microtubules (DMTs) in cilia axoneme, which is required for motile cilia beating. May play a role in the control of meiotic division and germ cell differentiation through regulation of pairing and recombination during meiosis. Required for sperm flagella assembly. May play a role in the assembly and function of the outer dynein arm-docking complex (ODA-DC). ODA-DC mediates outer dynein arms (ODA) binding onto the axonemal doublet microtubules.</text>
</comment>
<keyword evidence="10" id="KW-0539">Nucleus</keyword>
<dbReference type="PANTHER" id="PTHR19265:SF0">
    <property type="entry name" value="MEIOSIS-SPECIFIC NUCLEAR STRUCTURAL PROTEIN 1"/>
    <property type="match status" value="1"/>
</dbReference>
<evidence type="ECO:0000256" key="14">
    <source>
        <dbReference type="SAM" id="Coils"/>
    </source>
</evidence>
<proteinExistence type="inferred from homology"/>
<dbReference type="InterPro" id="IPR026504">
    <property type="entry name" value="MNS1"/>
</dbReference>
<evidence type="ECO:0000259" key="15">
    <source>
        <dbReference type="Pfam" id="PF13868"/>
    </source>
</evidence>
<evidence type="ECO:0000256" key="8">
    <source>
        <dbReference type="ARBA" id="ARBA00023069"/>
    </source>
</evidence>
<dbReference type="GO" id="GO:0051321">
    <property type="term" value="P:meiotic cell cycle"/>
    <property type="evidence" value="ECO:0007669"/>
    <property type="project" value="UniProtKB-KW"/>
</dbReference>
<protein>
    <recommendedName>
        <fullName evidence="4">Meiosis-specific nuclear structural protein 1</fullName>
    </recommendedName>
</protein>
<reference evidence="16 17" key="1">
    <citation type="submission" date="2017-09" db="EMBL/GenBank/DDBJ databases">
        <title>Genome sequencing of Besnoitia besnoiti strain Bb-Ger1.</title>
        <authorList>
            <person name="Schares G."/>
            <person name="Venepally P."/>
            <person name="Lorenzi H.A."/>
        </authorList>
    </citation>
    <scope>NUCLEOTIDE SEQUENCE [LARGE SCALE GENOMIC DNA]</scope>
    <source>
        <strain evidence="16 17">Bb-Ger1</strain>
    </source>
</reference>
<keyword evidence="11" id="KW-0469">Meiosis</keyword>
<evidence type="ECO:0000256" key="11">
    <source>
        <dbReference type="ARBA" id="ARBA00023254"/>
    </source>
</evidence>
<comment type="subcellular location">
    <subcellularLocation>
        <location evidence="2">Cytoplasm</location>
        <location evidence="2">Cytoskeleton</location>
        <location evidence="2">Flagellum axoneme</location>
    </subcellularLocation>
    <subcellularLocation>
        <location evidence="1">Nucleus</location>
    </subcellularLocation>
</comment>
<keyword evidence="7 14" id="KW-0175">Coiled coil</keyword>
<keyword evidence="5" id="KW-0963">Cytoplasm</keyword>
<evidence type="ECO:0000256" key="7">
    <source>
        <dbReference type="ARBA" id="ARBA00023054"/>
    </source>
</evidence>
<evidence type="ECO:0000313" key="16">
    <source>
        <dbReference type="EMBL" id="PFH35846.1"/>
    </source>
</evidence>
<evidence type="ECO:0000256" key="2">
    <source>
        <dbReference type="ARBA" id="ARBA00004611"/>
    </source>
</evidence>
<evidence type="ECO:0000256" key="10">
    <source>
        <dbReference type="ARBA" id="ARBA00023242"/>
    </source>
</evidence>
<dbReference type="RefSeq" id="XP_029219855.1">
    <property type="nucleotide sequence ID" value="XM_029363932.1"/>
</dbReference>
<accession>A0A2A9MIR1</accession>
<feature type="coiled-coil region" evidence="14">
    <location>
        <begin position="266"/>
        <end position="447"/>
    </location>
</feature>
<dbReference type="AlphaFoldDB" id="A0A2A9MIR1"/>
<dbReference type="STRING" id="94643.A0A2A9MIR1"/>
<dbReference type="OrthoDB" id="197839at2759"/>
<dbReference type="Proteomes" id="UP000224006">
    <property type="component" value="Chromosome IV"/>
</dbReference>
<keyword evidence="12" id="KW-0966">Cell projection</keyword>
<gene>
    <name evidence="16" type="ORF">BESB_054970</name>
</gene>
<evidence type="ECO:0000256" key="1">
    <source>
        <dbReference type="ARBA" id="ARBA00004123"/>
    </source>
</evidence>
<evidence type="ECO:0000256" key="12">
    <source>
        <dbReference type="ARBA" id="ARBA00023273"/>
    </source>
</evidence>
<dbReference type="PANTHER" id="PTHR19265">
    <property type="entry name" value="MEIOSIS-SPECIFIC NUCLEAR STRUCTURAL PROTEIN 1"/>
    <property type="match status" value="1"/>
</dbReference>
<keyword evidence="17" id="KW-1185">Reference proteome</keyword>
<evidence type="ECO:0000313" key="17">
    <source>
        <dbReference type="Proteomes" id="UP000224006"/>
    </source>
</evidence>
<keyword evidence="6" id="KW-0282">Flagellum</keyword>
<organism evidence="16 17">
    <name type="scientific">Besnoitia besnoiti</name>
    <name type="common">Apicomplexan protozoan</name>
    <dbReference type="NCBI Taxonomy" id="94643"/>
    <lineage>
        <taxon>Eukaryota</taxon>
        <taxon>Sar</taxon>
        <taxon>Alveolata</taxon>
        <taxon>Apicomplexa</taxon>
        <taxon>Conoidasida</taxon>
        <taxon>Coccidia</taxon>
        <taxon>Eucoccidiorida</taxon>
        <taxon>Eimeriorina</taxon>
        <taxon>Sarcocystidae</taxon>
        <taxon>Besnoitia</taxon>
    </lineage>
</organism>
<evidence type="ECO:0000256" key="6">
    <source>
        <dbReference type="ARBA" id="ARBA00022846"/>
    </source>
</evidence>
<evidence type="ECO:0000256" key="13">
    <source>
        <dbReference type="ARBA" id="ARBA00046114"/>
    </source>
</evidence>
<dbReference type="KEGG" id="bbes:BESB_054970"/>
<comment type="caution">
    <text evidence="16">The sequence shown here is derived from an EMBL/GenBank/DDBJ whole genome shotgun (WGS) entry which is preliminary data.</text>
</comment>
<keyword evidence="9" id="KW-0206">Cytoskeleton</keyword>
<dbReference type="GO" id="GO:0005634">
    <property type="term" value="C:nucleus"/>
    <property type="evidence" value="ECO:0007669"/>
    <property type="project" value="UniProtKB-SubCell"/>
</dbReference>
<name>A0A2A9MIR1_BESBE</name>
<sequence length="482" mass="58490">MSRLLAQARIDRQRATEVRVHALHEHLKAIARVDINAQSNRRVEALRRERQHREEQAEIEMDAMITQHEQDEYRKKRLAELEELIATELQRQQAETIRAETRRRRICDESEELRELKEKLQMAKVNKERAAQLIEQQMRLVEEDEIQTAIDAQVEAARLHVLEEEKRLYVEQLEQARAAKDMQRQQMYERKEARKREAIAEYNNDRAQVEDIVRQVLAQENEDLRMQAGKREEERKQIQESLRQKALWHQQQKEASALEDAKIQEYADLKAARDRQLDQEREEREEEKRRVLKELSRQKLEREAKEKEYQQLLDDLHLDEKEELERRKEAAERQKKQDDKEAMLRAFDAQMAEKERRRREAQAQEQQYRQDLLAHLAEQNRLEQMNEQKRRMKLQEHMRQVEKLIEERREMFEAERAEEREARQRLVAEEEEKQAVVEQERQRLLREHAELMAFLPKGTLKKPSELNLIHEAAEEHRRLRHM</sequence>
<dbReference type="InterPro" id="IPR043597">
    <property type="entry name" value="TPH_dom"/>
</dbReference>
<dbReference type="VEuPathDB" id="ToxoDB:BESB_054970"/>
<dbReference type="EMBL" id="NWUJ01000004">
    <property type="protein sequence ID" value="PFH35846.1"/>
    <property type="molecule type" value="Genomic_DNA"/>
</dbReference>
<evidence type="ECO:0000256" key="9">
    <source>
        <dbReference type="ARBA" id="ARBA00023212"/>
    </source>
</evidence>
<keyword evidence="8" id="KW-0969">Cilium</keyword>
<dbReference type="Pfam" id="PF13868">
    <property type="entry name" value="TPH"/>
    <property type="match status" value="1"/>
</dbReference>